<comment type="caution">
    <text evidence="3">The sequence shown here is derived from an EMBL/GenBank/DDBJ whole genome shotgun (WGS) entry which is preliminary data.</text>
</comment>
<dbReference type="PANTHER" id="PTHR22953">
    <property type="entry name" value="ACID PHOSPHATASE RELATED"/>
    <property type="match status" value="1"/>
</dbReference>
<dbReference type="RefSeq" id="WP_219292676.1">
    <property type="nucleotide sequence ID" value="NZ_RPHB01000008.1"/>
</dbReference>
<gene>
    <name evidence="3" type="ORF">EGN73_17090</name>
</gene>
<dbReference type="EMBL" id="RPHB01000008">
    <property type="protein sequence ID" value="MBW3469517.1"/>
    <property type="molecule type" value="Genomic_DNA"/>
</dbReference>
<keyword evidence="1" id="KW-0732">Signal</keyword>
<dbReference type="Proteomes" id="UP000727490">
    <property type="component" value="Unassembled WGS sequence"/>
</dbReference>
<accession>A0A951J1I2</accession>
<dbReference type="InterPro" id="IPR015914">
    <property type="entry name" value="PAPs_N"/>
</dbReference>
<dbReference type="PANTHER" id="PTHR22953:SF153">
    <property type="entry name" value="PURPLE ACID PHOSPHATASE"/>
    <property type="match status" value="1"/>
</dbReference>
<reference evidence="3 4" key="1">
    <citation type="journal article" date="2020" name="Syst. Appl. Microbiol.">
        <title>Arthrospiribacter ruber gen. nov., sp. nov., a novel bacterium isolated from Arthrospira cultures.</title>
        <authorList>
            <person name="Waleron M."/>
            <person name="Misztak A."/>
            <person name="Waleron M.M."/>
            <person name="Furmaniak M."/>
            <person name="Mrozik A."/>
            <person name="Waleron K."/>
        </authorList>
    </citation>
    <scope>NUCLEOTIDE SEQUENCE [LARGE SCALE GENOMIC DNA]</scope>
    <source>
        <strain evidence="3 4">DPMB0001</strain>
    </source>
</reference>
<dbReference type="Pfam" id="PF16656">
    <property type="entry name" value="Pur_ac_phosph_N"/>
    <property type="match status" value="1"/>
</dbReference>
<name>A0A951J1I2_9BACT</name>
<organism evidence="3 4">
    <name type="scientific">Arthrospiribacter ruber</name>
    <dbReference type="NCBI Taxonomy" id="2487934"/>
    <lineage>
        <taxon>Bacteria</taxon>
        <taxon>Pseudomonadati</taxon>
        <taxon>Bacteroidota</taxon>
        <taxon>Cytophagia</taxon>
        <taxon>Cytophagales</taxon>
        <taxon>Cyclobacteriaceae</taxon>
        <taxon>Arthrospiribacter</taxon>
    </lineage>
</organism>
<evidence type="ECO:0000259" key="2">
    <source>
        <dbReference type="Pfam" id="PF16656"/>
    </source>
</evidence>
<keyword evidence="4" id="KW-1185">Reference proteome</keyword>
<protein>
    <submittedName>
        <fullName evidence="3">Metallophosphoesterase family protein</fullName>
    </submittedName>
</protein>
<sequence length="433" mass="49587">MILSNRQKKYSLIIVFLLAAGVSGAWAIYGAEIKDSGVKHLRVVFTEDPSSHAIVSWTSFSRTQENILYFDTVSRDAELSRYNFEQKEVRSGKITMTSMDKSEGVPEGFYNHAEINKLEAGKKYYFVVKSGDSVSKEHYFITGSRNSTSSKFLWGGDSRLGGEKPRYAGRTPHTDRQNMNKRMRILFESNPDIIALFHGADYGSTANWRHLYWWFEDHQLTTTKDNRILPLVISKGNHDEAIGFLENFWLGDISSENVNSYYYTTLLGEDAVIITLNTETIIGGKQKEWLIDELEKYRHSKRWVLVNYHRPAYPATKDFYDFTFARVRQTWTPIFDKYLVDLALESDGHVLKRTVPILEGKENKDGIVYIGEGGLGVPQRKVDPTLWFIQPPGMGGSTNHVHLISLTTEELKLQAIDENGKVVDEYSRQPRKL</sequence>
<evidence type="ECO:0000256" key="1">
    <source>
        <dbReference type="ARBA" id="ARBA00022729"/>
    </source>
</evidence>
<dbReference type="InterPro" id="IPR039331">
    <property type="entry name" value="PAPs-like"/>
</dbReference>
<feature type="domain" description="Purple acid phosphatase N-terminal" evidence="2">
    <location>
        <begin position="39"/>
        <end position="142"/>
    </location>
</feature>
<evidence type="ECO:0000313" key="3">
    <source>
        <dbReference type="EMBL" id="MBW3469517.1"/>
    </source>
</evidence>
<dbReference type="AlphaFoldDB" id="A0A951J1I2"/>
<evidence type="ECO:0000313" key="4">
    <source>
        <dbReference type="Proteomes" id="UP000727490"/>
    </source>
</evidence>
<dbReference type="GO" id="GO:0003993">
    <property type="term" value="F:acid phosphatase activity"/>
    <property type="evidence" value="ECO:0007669"/>
    <property type="project" value="InterPro"/>
</dbReference>
<dbReference type="GO" id="GO:0046872">
    <property type="term" value="F:metal ion binding"/>
    <property type="evidence" value="ECO:0007669"/>
    <property type="project" value="InterPro"/>
</dbReference>
<proteinExistence type="predicted"/>